<dbReference type="Proteomes" id="UP000231896">
    <property type="component" value="Chromosome"/>
</dbReference>
<dbReference type="STRING" id="1408435.GCA_000685885_01430"/>
<proteinExistence type="predicted"/>
<evidence type="ECO:0000313" key="2">
    <source>
        <dbReference type="Proteomes" id="UP000231896"/>
    </source>
</evidence>
<dbReference type="EMBL" id="CP024964">
    <property type="protein sequence ID" value="ATZ17808.1"/>
    <property type="molecule type" value="Genomic_DNA"/>
</dbReference>
<dbReference type="KEGG" id="eml:EMELA_v1c02350"/>
<gene>
    <name evidence="1" type="ORF">EMELA_v1c02350</name>
</gene>
<evidence type="ECO:0000313" key="1">
    <source>
        <dbReference type="EMBL" id="ATZ17808.1"/>
    </source>
</evidence>
<dbReference type="AlphaFoldDB" id="A0A2K8NX91"/>
<sequence>MTRKQQIDFCIKNHNNKDTTVTLSSCSYTVCLNCAHKIRNNMC</sequence>
<protein>
    <submittedName>
        <fullName evidence="1">Uncharacterized protein</fullName>
    </submittedName>
</protein>
<keyword evidence="2" id="KW-1185">Reference proteome</keyword>
<organism evidence="1 2">
    <name type="scientific">Mesoplasma melaleucae</name>
    <dbReference type="NCBI Taxonomy" id="81459"/>
    <lineage>
        <taxon>Bacteria</taxon>
        <taxon>Bacillati</taxon>
        <taxon>Mycoplasmatota</taxon>
        <taxon>Mollicutes</taxon>
        <taxon>Entomoplasmatales</taxon>
        <taxon>Entomoplasmataceae</taxon>
        <taxon>Mesoplasma</taxon>
    </lineage>
</organism>
<reference evidence="1 2" key="1">
    <citation type="submission" date="2017-11" db="EMBL/GenBank/DDBJ databases">
        <title>Genome sequence of Entomoplasma melaleucae M1 (ATCC 49191).</title>
        <authorList>
            <person name="Lo W.-S."/>
            <person name="Gasparich G.E."/>
            <person name="Kuo C.-H."/>
        </authorList>
    </citation>
    <scope>NUCLEOTIDE SEQUENCE [LARGE SCALE GENOMIC DNA]</scope>
    <source>
        <strain evidence="1 2">M1</strain>
    </source>
</reference>
<accession>A0A2K8NX91</accession>
<name>A0A2K8NX91_9MOLU</name>